<dbReference type="InterPro" id="IPR028082">
    <property type="entry name" value="Peripla_BP_I"/>
</dbReference>
<keyword evidence="2 4" id="KW-0732">Signal</keyword>
<dbReference type="PANTHER" id="PTHR30036:SF1">
    <property type="entry name" value="D-XYLOSE-BINDING PERIPLASMIC PROTEIN"/>
    <property type="match status" value="1"/>
</dbReference>
<evidence type="ECO:0000256" key="2">
    <source>
        <dbReference type="ARBA" id="ARBA00022729"/>
    </source>
</evidence>
<protein>
    <submittedName>
        <fullName evidence="6">Xylose ABC transporter, periplasmic xylose-binding protein XylF</fullName>
    </submittedName>
</protein>
<comment type="caution">
    <text evidence="6">The sequence shown here is derived from an EMBL/GenBank/DDBJ whole genome shotgun (WGS) entry which is preliminary data.</text>
</comment>
<organism evidence="6 7">
    <name type="scientific">Christensenella hongkongensis</name>
    <dbReference type="NCBI Taxonomy" id="270498"/>
    <lineage>
        <taxon>Bacteria</taxon>
        <taxon>Bacillati</taxon>
        <taxon>Bacillota</taxon>
        <taxon>Clostridia</taxon>
        <taxon>Christensenellales</taxon>
        <taxon>Christensenellaceae</taxon>
        <taxon>Christensenella</taxon>
    </lineage>
</organism>
<dbReference type="EMBL" id="LAYJ01000088">
    <property type="protein sequence ID" value="KKI51055.1"/>
    <property type="molecule type" value="Genomic_DNA"/>
</dbReference>
<feature type="signal peptide" evidence="4">
    <location>
        <begin position="1"/>
        <end position="22"/>
    </location>
</feature>
<feature type="chain" id="PRO_5038653123" evidence="4">
    <location>
        <begin position="23"/>
        <end position="378"/>
    </location>
</feature>
<dbReference type="RefSeq" id="WP_052740437.1">
    <property type="nucleotide sequence ID" value="NZ_LAYJ01000088.1"/>
</dbReference>
<accession>A0A0M2NLE2</accession>
<dbReference type="InterPro" id="IPR050555">
    <property type="entry name" value="Bact_Solute-Bind_Prot2"/>
</dbReference>
<dbReference type="GO" id="GO:0030288">
    <property type="term" value="C:outer membrane-bounded periplasmic space"/>
    <property type="evidence" value="ECO:0007669"/>
    <property type="project" value="TreeGrafter"/>
</dbReference>
<dbReference type="PROSITE" id="PS51257">
    <property type="entry name" value="PROKAR_LIPOPROTEIN"/>
    <property type="match status" value="1"/>
</dbReference>
<evidence type="ECO:0000259" key="5">
    <source>
        <dbReference type="Pfam" id="PF13407"/>
    </source>
</evidence>
<feature type="region of interest" description="Disordered" evidence="3">
    <location>
        <begin position="30"/>
        <end position="62"/>
    </location>
</feature>
<evidence type="ECO:0000256" key="4">
    <source>
        <dbReference type="SAM" id="SignalP"/>
    </source>
</evidence>
<dbReference type="GO" id="GO:0030246">
    <property type="term" value="F:carbohydrate binding"/>
    <property type="evidence" value="ECO:0007669"/>
    <property type="project" value="TreeGrafter"/>
</dbReference>
<comment type="subcellular location">
    <subcellularLocation>
        <location evidence="1">Cell envelope</location>
    </subcellularLocation>
</comment>
<sequence length="378" mass="40216">MKKSMKLICLLVAVLMFAGAFAGCAQQPAEGNGAPASDAGEPAAGDSTAKDSAGAAPAAEGKLSGEGKTIGVLFDFLQVERRVLAKNYLEQYAKEAGLELIFLDANGDEKVQMQQAENLITKEVDALVVLAQNAEAAKPMVDQAKEADIPFIAIDRMIPDADIDYYIGMNNDAIGDMMAQYVYDLCPKGNYVLISGAPTDPNCQVYKDGWMRVIGDAVDKGDIKIVGDAASENWDPNIAYENVENFLTVNNDEVDVILAMNDGTAGGVVQALKGRNLNGKVLVTGQDGELAACQRIVAGDQTMTVWKPDNELSRLVIDACLKIVNGQEPDINGSINNGVKDVPAVLVDPVPVGKDNMDSTIIAAGYYPKEDVYSKTAE</sequence>
<dbReference type="SUPFAM" id="SSF53822">
    <property type="entry name" value="Periplasmic binding protein-like I"/>
    <property type="match status" value="1"/>
</dbReference>
<keyword evidence="7" id="KW-1185">Reference proteome</keyword>
<dbReference type="PANTHER" id="PTHR30036">
    <property type="entry name" value="D-XYLOSE-BINDING PERIPLASMIC PROTEIN"/>
    <property type="match status" value="1"/>
</dbReference>
<name>A0A0M2NLE2_9FIRM</name>
<gene>
    <name evidence="6" type="ORF">CHK_1442</name>
</gene>
<dbReference type="CDD" id="cd19992">
    <property type="entry name" value="PBP1_ABC_xylose_binding-like"/>
    <property type="match status" value="1"/>
</dbReference>
<feature type="domain" description="Periplasmic binding protein" evidence="5">
    <location>
        <begin position="83"/>
        <end position="328"/>
    </location>
</feature>
<evidence type="ECO:0000256" key="3">
    <source>
        <dbReference type="SAM" id="MobiDB-lite"/>
    </source>
</evidence>
<proteinExistence type="predicted"/>
<evidence type="ECO:0000313" key="7">
    <source>
        <dbReference type="Proteomes" id="UP000034076"/>
    </source>
</evidence>
<dbReference type="InterPro" id="IPR025997">
    <property type="entry name" value="SBP_2_dom"/>
</dbReference>
<evidence type="ECO:0000256" key="1">
    <source>
        <dbReference type="ARBA" id="ARBA00004196"/>
    </source>
</evidence>
<dbReference type="Gene3D" id="3.40.50.2300">
    <property type="match status" value="2"/>
</dbReference>
<evidence type="ECO:0000313" key="6">
    <source>
        <dbReference type="EMBL" id="KKI51055.1"/>
    </source>
</evidence>
<dbReference type="Proteomes" id="UP000034076">
    <property type="component" value="Unassembled WGS sequence"/>
</dbReference>
<dbReference type="Pfam" id="PF13407">
    <property type="entry name" value="Peripla_BP_4"/>
    <property type="match status" value="1"/>
</dbReference>
<dbReference type="STRING" id="270498.CHK_1442"/>
<dbReference type="OrthoDB" id="9769193at2"/>
<dbReference type="PATRIC" id="fig|270498.16.peg.881"/>
<reference evidence="6 7" key="1">
    <citation type="submission" date="2015-04" db="EMBL/GenBank/DDBJ databases">
        <title>Draft genome sequence of bacteremic isolate Catabacter hongkongensis type strain HKU16T.</title>
        <authorList>
            <person name="Lau S.K."/>
            <person name="Teng J.L."/>
            <person name="Huang Y."/>
            <person name="Curreem S.O."/>
            <person name="Tsui S.K."/>
            <person name="Woo P.C."/>
        </authorList>
    </citation>
    <scope>NUCLEOTIDE SEQUENCE [LARGE SCALE GENOMIC DNA]</scope>
    <source>
        <strain evidence="6 7">HKU16</strain>
    </source>
</reference>
<dbReference type="AlphaFoldDB" id="A0A0M2NLE2"/>